<evidence type="ECO:0000256" key="1">
    <source>
        <dbReference type="SAM" id="Phobius"/>
    </source>
</evidence>
<keyword evidence="1" id="KW-1133">Transmembrane helix</keyword>
<feature type="non-terminal residue" evidence="2">
    <location>
        <position position="1"/>
    </location>
</feature>
<dbReference type="EMBL" id="JAGKQH010000005">
    <property type="protein sequence ID" value="KAG6598663.1"/>
    <property type="molecule type" value="Genomic_DNA"/>
</dbReference>
<evidence type="ECO:0000313" key="2">
    <source>
        <dbReference type="EMBL" id="KAG6598663.1"/>
    </source>
</evidence>
<protein>
    <submittedName>
        <fullName evidence="2">Uncharacterized protein</fullName>
    </submittedName>
</protein>
<organism evidence="2 3">
    <name type="scientific">Cucurbita argyrosperma subsp. sororia</name>
    <dbReference type="NCBI Taxonomy" id="37648"/>
    <lineage>
        <taxon>Eukaryota</taxon>
        <taxon>Viridiplantae</taxon>
        <taxon>Streptophyta</taxon>
        <taxon>Embryophyta</taxon>
        <taxon>Tracheophyta</taxon>
        <taxon>Spermatophyta</taxon>
        <taxon>Magnoliopsida</taxon>
        <taxon>eudicotyledons</taxon>
        <taxon>Gunneridae</taxon>
        <taxon>Pentapetalae</taxon>
        <taxon>rosids</taxon>
        <taxon>fabids</taxon>
        <taxon>Cucurbitales</taxon>
        <taxon>Cucurbitaceae</taxon>
        <taxon>Cucurbiteae</taxon>
        <taxon>Cucurbita</taxon>
    </lineage>
</organism>
<proteinExistence type="predicted"/>
<sequence length="72" mass="8118">MGLSQSIHTTPDPCRRFHVLLDFSWLVFGVEARSCSRPSGARNFWFAFWLMTVMVIASSSSDMSNGLCFVLL</sequence>
<keyword evidence="1" id="KW-0472">Membrane</keyword>
<evidence type="ECO:0000313" key="3">
    <source>
        <dbReference type="Proteomes" id="UP000685013"/>
    </source>
</evidence>
<keyword evidence="1" id="KW-0812">Transmembrane</keyword>
<dbReference type="Proteomes" id="UP000685013">
    <property type="component" value="Chromosome 5"/>
</dbReference>
<gene>
    <name evidence="2" type="ORF">SDJN03_08441</name>
</gene>
<dbReference type="AlphaFoldDB" id="A0AAV6NJY8"/>
<comment type="caution">
    <text evidence="2">The sequence shown here is derived from an EMBL/GenBank/DDBJ whole genome shotgun (WGS) entry which is preliminary data.</text>
</comment>
<reference evidence="2 3" key="1">
    <citation type="journal article" date="2021" name="Hortic Res">
        <title>The domestication of Cucurbita argyrosperma as revealed by the genome of its wild relative.</title>
        <authorList>
            <person name="Barrera-Redondo J."/>
            <person name="Sanchez-de la Vega G."/>
            <person name="Aguirre-Liguori J.A."/>
            <person name="Castellanos-Morales G."/>
            <person name="Gutierrez-Guerrero Y.T."/>
            <person name="Aguirre-Dugua X."/>
            <person name="Aguirre-Planter E."/>
            <person name="Tenaillon M.I."/>
            <person name="Lira-Saade R."/>
            <person name="Eguiarte L.E."/>
        </authorList>
    </citation>
    <scope>NUCLEOTIDE SEQUENCE [LARGE SCALE GENOMIC DNA]</scope>
    <source>
        <strain evidence="2">JBR-2021</strain>
    </source>
</reference>
<name>A0AAV6NJY8_9ROSI</name>
<accession>A0AAV6NJY8</accession>
<feature type="transmembrane region" description="Helical" evidence="1">
    <location>
        <begin position="43"/>
        <end position="61"/>
    </location>
</feature>
<keyword evidence="3" id="KW-1185">Reference proteome</keyword>